<organism evidence="7 8">
    <name type="scientific">Allomyces macrogynus (strain ATCC 38327)</name>
    <name type="common">Allomyces javanicus var. macrogynus</name>
    <dbReference type="NCBI Taxonomy" id="578462"/>
    <lineage>
        <taxon>Eukaryota</taxon>
        <taxon>Fungi</taxon>
        <taxon>Fungi incertae sedis</taxon>
        <taxon>Blastocladiomycota</taxon>
        <taxon>Blastocladiomycetes</taxon>
        <taxon>Blastocladiales</taxon>
        <taxon>Blastocladiaceae</taxon>
        <taxon>Allomyces</taxon>
    </lineage>
</organism>
<dbReference type="SMART" id="SM00389">
    <property type="entry name" value="HOX"/>
    <property type="match status" value="1"/>
</dbReference>
<dbReference type="EMBL" id="GG745354">
    <property type="protein sequence ID" value="KNE67724.1"/>
    <property type="molecule type" value="Genomic_DNA"/>
</dbReference>
<comment type="subcellular location">
    <subcellularLocation>
        <location evidence="4">Nucleus</location>
    </subcellularLocation>
</comment>
<dbReference type="AlphaFoldDB" id="A0A0L0SZG9"/>
<keyword evidence="1 4" id="KW-0238">DNA-binding</keyword>
<keyword evidence="3 4" id="KW-0539">Nucleus</keyword>
<evidence type="ECO:0000256" key="3">
    <source>
        <dbReference type="ARBA" id="ARBA00023242"/>
    </source>
</evidence>
<dbReference type="SMR" id="A0A0L0SZG9"/>
<dbReference type="PANTHER" id="PTHR11850">
    <property type="entry name" value="HOMEOBOX PROTEIN TRANSCRIPTION FACTORS"/>
    <property type="match status" value="1"/>
</dbReference>
<feature type="compositionally biased region" description="Polar residues" evidence="5">
    <location>
        <begin position="164"/>
        <end position="175"/>
    </location>
</feature>
<dbReference type="InterPro" id="IPR001356">
    <property type="entry name" value="HD"/>
</dbReference>
<evidence type="ECO:0000256" key="4">
    <source>
        <dbReference type="PROSITE-ProRule" id="PRU00108"/>
    </source>
</evidence>
<dbReference type="CDD" id="cd00086">
    <property type="entry name" value="homeodomain"/>
    <property type="match status" value="1"/>
</dbReference>
<feature type="region of interest" description="Disordered" evidence="5">
    <location>
        <begin position="1"/>
        <end position="87"/>
    </location>
</feature>
<dbReference type="InterPro" id="IPR050224">
    <property type="entry name" value="TALE_homeobox"/>
</dbReference>
<feature type="region of interest" description="Disordered" evidence="5">
    <location>
        <begin position="155"/>
        <end position="175"/>
    </location>
</feature>
<reference evidence="7 8" key="1">
    <citation type="submission" date="2009-11" db="EMBL/GenBank/DDBJ databases">
        <title>Annotation of Allomyces macrogynus ATCC 38327.</title>
        <authorList>
            <consortium name="The Broad Institute Genome Sequencing Platform"/>
            <person name="Russ C."/>
            <person name="Cuomo C."/>
            <person name="Burger G."/>
            <person name="Gray M.W."/>
            <person name="Holland P.W.H."/>
            <person name="King N."/>
            <person name="Lang F.B.F."/>
            <person name="Roger A.J."/>
            <person name="Ruiz-Trillo I."/>
            <person name="Young S.K."/>
            <person name="Zeng Q."/>
            <person name="Gargeya S."/>
            <person name="Fitzgerald M."/>
            <person name="Haas B."/>
            <person name="Abouelleil A."/>
            <person name="Alvarado L."/>
            <person name="Arachchi H.M."/>
            <person name="Berlin A."/>
            <person name="Chapman S.B."/>
            <person name="Gearin G."/>
            <person name="Goldberg J."/>
            <person name="Griggs A."/>
            <person name="Gujja S."/>
            <person name="Hansen M."/>
            <person name="Heiman D."/>
            <person name="Howarth C."/>
            <person name="Larimer J."/>
            <person name="Lui A."/>
            <person name="MacDonald P.J.P."/>
            <person name="McCowen C."/>
            <person name="Montmayeur A."/>
            <person name="Murphy C."/>
            <person name="Neiman D."/>
            <person name="Pearson M."/>
            <person name="Priest M."/>
            <person name="Roberts A."/>
            <person name="Saif S."/>
            <person name="Shea T."/>
            <person name="Sisk P."/>
            <person name="Stolte C."/>
            <person name="Sykes S."/>
            <person name="Wortman J."/>
            <person name="Nusbaum C."/>
            <person name="Birren B."/>
        </authorList>
    </citation>
    <scope>NUCLEOTIDE SEQUENCE [LARGE SCALE GENOMIC DNA]</scope>
    <source>
        <strain evidence="7 8">ATCC 38327</strain>
    </source>
</reference>
<dbReference type="SUPFAM" id="SSF46689">
    <property type="entry name" value="Homeodomain-like"/>
    <property type="match status" value="1"/>
</dbReference>
<dbReference type="STRING" id="578462.A0A0L0SZG9"/>
<keyword evidence="2 4" id="KW-0371">Homeobox</keyword>
<dbReference type="Gene3D" id="1.10.10.60">
    <property type="entry name" value="Homeodomain-like"/>
    <property type="match status" value="1"/>
</dbReference>
<dbReference type="InterPro" id="IPR008422">
    <property type="entry name" value="KN_HD"/>
</dbReference>
<sequence length="175" mass="18782">MTRRASHRGDERHGATVADAPAWGHGDAATASGTVHDRRDEDGPIGDVRGGTRASGAGTGATTTPPTESTTSTRDVLPLPPPPVPLSADHWSLAAVKNRRRRFNLPAEARATLLAWVDEHREHPYPTRAEKEGLVAATGLTLAQLGTWFVNHRRRSLKKGKAAHSSTVSPSVRDR</sequence>
<dbReference type="OrthoDB" id="10056939at2759"/>
<feature type="domain" description="Homeobox" evidence="6">
    <location>
        <begin position="96"/>
        <end position="159"/>
    </location>
</feature>
<feature type="DNA-binding region" description="Homeobox" evidence="4">
    <location>
        <begin position="98"/>
        <end position="160"/>
    </location>
</feature>
<dbReference type="GO" id="GO:0005634">
    <property type="term" value="C:nucleus"/>
    <property type="evidence" value="ECO:0007669"/>
    <property type="project" value="UniProtKB-SubCell"/>
</dbReference>
<evidence type="ECO:0000256" key="5">
    <source>
        <dbReference type="SAM" id="MobiDB-lite"/>
    </source>
</evidence>
<dbReference type="GO" id="GO:0006355">
    <property type="term" value="P:regulation of DNA-templated transcription"/>
    <property type="evidence" value="ECO:0007669"/>
    <property type="project" value="InterPro"/>
</dbReference>
<dbReference type="InterPro" id="IPR009057">
    <property type="entry name" value="Homeodomain-like_sf"/>
</dbReference>
<keyword evidence="8" id="KW-1185">Reference proteome</keyword>
<dbReference type="VEuPathDB" id="FungiDB:AMAG_12455"/>
<gene>
    <name evidence="7" type="ORF">AMAG_12455</name>
</gene>
<evidence type="ECO:0000313" key="7">
    <source>
        <dbReference type="EMBL" id="KNE67724.1"/>
    </source>
</evidence>
<feature type="compositionally biased region" description="Low complexity" evidence="5">
    <location>
        <begin position="51"/>
        <end position="77"/>
    </location>
</feature>
<evidence type="ECO:0000256" key="2">
    <source>
        <dbReference type="ARBA" id="ARBA00023155"/>
    </source>
</evidence>
<evidence type="ECO:0000259" key="6">
    <source>
        <dbReference type="PROSITE" id="PS50071"/>
    </source>
</evidence>
<name>A0A0L0SZG9_ALLM3</name>
<protein>
    <recommendedName>
        <fullName evidence="6">Homeobox domain-containing protein</fullName>
    </recommendedName>
</protein>
<dbReference type="Pfam" id="PF05920">
    <property type="entry name" value="Homeobox_KN"/>
    <property type="match status" value="1"/>
</dbReference>
<dbReference type="Proteomes" id="UP000054350">
    <property type="component" value="Unassembled WGS sequence"/>
</dbReference>
<reference evidence="8" key="2">
    <citation type="submission" date="2009-11" db="EMBL/GenBank/DDBJ databases">
        <title>The Genome Sequence of Allomyces macrogynus strain ATCC 38327.</title>
        <authorList>
            <consortium name="The Broad Institute Genome Sequencing Platform"/>
            <person name="Russ C."/>
            <person name="Cuomo C."/>
            <person name="Shea T."/>
            <person name="Young S.K."/>
            <person name="Zeng Q."/>
            <person name="Koehrsen M."/>
            <person name="Haas B."/>
            <person name="Borodovsky M."/>
            <person name="Guigo R."/>
            <person name="Alvarado L."/>
            <person name="Berlin A."/>
            <person name="Borenstein D."/>
            <person name="Chen Z."/>
            <person name="Engels R."/>
            <person name="Freedman E."/>
            <person name="Gellesch M."/>
            <person name="Goldberg J."/>
            <person name="Griggs A."/>
            <person name="Gujja S."/>
            <person name="Heiman D."/>
            <person name="Hepburn T."/>
            <person name="Howarth C."/>
            <person name="Jen D."/>
            <person name="Larson L."/>
            <person name="Lewis B."/>
            <person name="Mehta T."/>
            <person name="Park D."/>
            <person name="Pearson M."/>
            <person name="Roberts A."/>
            <person name="Saif S."/>
            <person name="Shenoy N."/>
            <person name="Sisk P."/>
            <person name="Stolte C."/>
            <person name="Sykes S."/>
            <person name="Walk T."/>
            <person name="White J."/>
            <person name="Yandava C."/>
            <person name="Burger G."/>
            <person name="Gray M.W."/>
            <person name="Holland P.W.H."/>
            <person name="King N."/>
            <person name="Lang F.B.F."/>
            <person name="Roger A.J."/>
            <person name="Ruiz-Trillo I."/>
            <person name="Lander E."/>
            <person name="Nusbaum C."/>
        </authorList>
    </citation>
    <scope>NUCLEOTIDE SEQUENCE [LARGE SCALE GENOMIC DNA]</scope>
    <source>
        <strain evidence="8">ATCC 38327</strain>
    </source>
</reference>
<accession>A0A0L0SZG9</accession>
<evidence type="ECO:0000313" key="8">
    <source>
        <dbReference type="Proteomes" id="UP000054350"/>
    </source>
</evidence>
<dbReference type="GO" id="GO:0003677">
    <property type="term" value="F:DNA binding"/>
    <property type="evidence" value="ECO:0007669"/>
    <property type="project" value="UniProtKB-UniRule"/>
</dbReference>
<dbReference type="PROSITE" id="PS50071">
    <property type="entry name" value="HOMEOBOX_2"/>
    <property type="match status" value="1"/>
</dbReference>
<proteinExistence type="predicted"/>
<evidence type="ECO:0000256" key="1">
    <source>
        <dbReference type="ARBA" id="ARBA00023125"/>
    </source>
</evidence>
<dbReference type="eggNOG" id="KOG0773">
    <property type="taxonomic scope" value="Eukaryota"/>
</dbReference>